<dbReference type="Proteomes" id="UP000584374">
    <property type="component" value="Unassembled WGS sequence"/>
</dbReference>
<accession>A0A840QF33</accession>
<keyword evidence="1" id="KW-0472">Membrane</keyword>
<keyword evidence="3" id="KW-1185">Reference proteome</keyword>
<proteinExistence type="predicted"/>
<gene>
    <name evidence="2" type="ORF">BJ970_006635</name>
</gene>
<keyword evidence="1" id="KW-0812">Transmembrane</keyword>
<comment type="caution">
    <text evidence="2">The sequence shown here is derived from an EMBL/GenBank/DDBJ whole genome shotgun (WGS) entry which is preliminary data.</text>
</comment>
<dbReference type="AlphaFoldDB" id="A0A840QF33"/>
<feature type="transmembrane region" description="Helical" evidence="1">
    <location>
        <begin position="6"/>
        <end position="27"/>
    </location>
</feature>
<evidence type="ECO:0000313" key="2">
    <source>
        <dbReference type="EMBL" id="MBB5159036.1"/>
    </source>
</evidence>
<organism evidence="2 3">
    <name type="scientific">Saccharopolyspora phatthalungensis</name>
    <dbReference type="NCBI Taxonomy" id="664693"/>
    <lineage>
        <taxon>Bacteria</taxon>
        <taxon>Bacillati</taxon>
        <taxon>Actinomycetota</taxon>
        <taxon>Actinomycetes</taxon>
        <taxon>Pseudonocardiales</taxon>
        <taxon>Pseudonocardiaceae</taxon>
        <taxon>Saccharopolyspora</taxon>
    </lineage>
</organism>
<dbReference type="RefSeq" id="WP_184731197.1">
    <property type="nucleotide sequence ID" value="NZ_JACHIW010000002.1"/>
</dbReference>
<dbReference type="EMBL" id="JACHIW010000002">
    <property type="protein sequence ID" value="MBB5159036.1"/>
    <property type="molecule type" value="Genomic_DNA"/>
</dbReference>
<reference evidence="2 3" key="1">
    <citation type="submission" date="2020-08" db="EMBL/GenBank/DDBJ databases">
        <title>Sequencing the genomes of 1000 actinobacteria strains.</title>
        <authorList>
            <person name="Klenk H.-P."/>
        </authorList>
    </citation>
    <scope>NUCLEOTIDE SEQUENCE [LARGE SCALE GENOMIC DNA]</scope>
    <source>
        <strain evidence="2 3">DSM 45584</strain>
    </source>
</reference>
<evidence type="ECO:0000256" key="1">
    <source>
        <dbReference type="SAM" id="Phobius"/>
    </source>
</evidence>
<protein>
    <submittedName>
        <fullName evidence="2">Uncharacterized protein</fullName>
    </submittedName>
</protein>
<sequence length="86" mass="8877">MSETLLVTGSVVVIAALAAVLSAYLYLIGSVVGHIAETLAEKVEPGAREVGEHVAAIGPAATELRRRLSVLRQSRAAAKNAPTNAE</sequence>
<evidence type="ECO:0000313" key="3">
    <source>
        <dbReference type="Proteomes" id="UP000584374"/>
    </source>
</evidence>
<keyword evidence="1" id="KW-1133">Transmembrane helix</keyword>
<name>A0A840QF33_9PSEU</name>